<feature type="domain" description="Protein kinase" evidence="2">
    <location>
        <begin position="350"/>
        <end position="674"/>
    </location>
</feature>
<dbReference type="PROSITE" id="PS50011">
    <property type="entry name" value="PROTEIN_KINASE_DOM"/>
    <property type="match status" value="1"/>
</dbReference>
<gene>
    <name evidence="3" type="ORF">HETSPECPRED_008260</name>
</gene>
<evidence type="ECO:0000256" key="1">
    <source>
        <dbReference type="SAM" id="MobiDB-lite"/>
    </source>
</evidence>
<dbReference type="GO" id="GO:0005737">
    <property type="term" value="C:cytoplasm"/>
    <property type="evidence" value="ECO:0007669"/>
    <property type="project" value="TreeGrafter"/>
</dbReference>
<dbReference type="SMART" id="SM00220">
    <property type="entry name" value="S_TKc"/>
    <property type="match status" value="1"/>
</dbReference>
<protein>
    <recommendedName>
        <fullName evidence="2">Protein kinase domain-containing protein</fullName>
    </recommendedName>
</protein>
<dbReference type="PROSITE" id="PS00108">
    <property type="entry name" value="PROTEIN_KINASE_ST"/>
    <property type="match status" value="1"/>
</dbReference>
<dbReference type="Gene3D" id="3.30.200.20">
    <property type="entry name" value="Phosphorylase Kinase, domain 1"/>
    <property type="match status" value="1"/>
</dbReference>
<dbReference type="PANTHER" id="PTHR24361:SF613">
    <property type="entry name" value="NUCLEAR RECEPTOR-BINDING PROTEIN-RELATED"/>
    <property type="match status" value="1"/>
</dbReference>
<sequence length="758" mass="86846">MAGRQQPKTAADCFSRLQKLKEDAEQSQFSRRNISPTKRKLLAGVVDDLKDCLRKLRAWREEFDKADQSQWPGLLDRPTLDQKTASLFDSIEKAEAALDARLRRQRPQPDETFDARLKRWRQRLEWIIHRNRPILEKQLRDSLEQMGEAMKQLSAVSKVVRGPSAKQEDRDKRKTLVLEGASKVQSTFSQRFSAVVQGDNVLQLALDMLWDHFPPRLNLENKVGNADNPGDGILYDRGHVAQAKEVLQDLVAAWRKAEHLARPPSKLEDMSKICLILTGMQQQRLLLNFIHNGLTDSDLRLDRQKLEEILTEEHRPYAALFYTEQYRAMPREWTEGSHGKFCEEEPMPLVFVVDPPLWGSFGSVMKVLDPFTGDLYVRKQQIVTSDEKVMESCRKHIEQETQRLKGLDHRHVVRFVKSYERGRVFGLIMKPAATHDLGRLLKRYKDNKFYPKTGCLDREWLRPVFYTAFGCLAKGLAYIHGRNLRHKDVKPDNILYEQTQSTQNPRDRFLWADFGLAYDFSDKEDSKTRSTKLYSPRYAPPEVVAANAREKTNSVDKLTSIEENGEAMLQAEMNPKASDEEIEAHGRAADRFALGCIYLELLSRLVQEDLPLQANNENKIMFSNNIEELCAWAAKMKQEDSSADLRPLFDMAVAMIRRNPDKRPGINEVIDEVMKAGKKFSCESCRSEHSATKSTPSSPTTSAPLAPLQRQSSPARRLSRISSGTTHSERRLMPLIRSKSATPVMAQLEPLTSTGLWM</sequence>
<reference evidence="3" key="1">
    <citation type="submission" date="2021-03" db="EMBL/GenBank/DDBJ databases">
        <authorList>
            <person name="Tagirdzhanova G."/>
        </authorList>
    </citation>
    <scope>NUCLEOTIDE SEQUENCE</scope>
</reference>
<keyword evidence="4" id="KW-1185">Reference proteome</keyword>
<dbReference type="AlphaFoldDB" id="A0A8H3FTM8"/>
<dbReference type="Pfam" id="PF00069">
    <property type="entry name" value="Pkinase"/>
    <property type="match status" value="1"/>
</dbReference>
<dbReference type="Gene3D" id="1.10.510.10">
    <property type="entry name" value="Transferase(Phosphotransferase) domain 1"/>
    <property type="match status" value="1"/>
</dbReference>
<dbReference type="OrthoDB" id="4062651at2759"/>
<evidence type="ECO:0000313" key="4">
    <source>
        <dbReference type="Proteomes" id="UP000664521"/>
    </source>
</evidence>
<dbReference type="InterPro" id="IPR053235">
    <property type="entry name" value="Ser_Thr_kinase"/>
</dbReference>
<accession>A0A8H3FTM8</accession>
<dbReference type="InterPro" id="IPR011009">
    <property type="entry name" value="Kinase-like_dom_sf"/>
</dbReference>
<dbReference type="InterPro" id="IPR000719">
    <property type="entry name" value="Prot_kinase_dom"/>
</dbReference>
<dbReference type="SUPFAM" id="SSF56112">
    <property type="entry name" value="Protein kinase-like (PK-like)"/>
    <property type="match status" value="1"/>
</dbReference>
<dbReference type="Proteomes" id="UP000664521">
    <property type="component" value="Unassembled WGS sequence"/>
</dbReference>
<dbReference type="PANTHER" id="PTHR24361">
    <property type="entry name" value="MITOGEN-ACTIVATED KINASE KINASE KINASE"/>
    <property type="match status" value="1"/>
</dbReference>
<dbReference type="GO" id="GO:0004674">
    <property type="term" value="F:protein serine/threonine kinase activity"/>
    <property type="evidence" value="ECO:0007669"/>
    <property type="project" value="TreeGrafter"/>
</dbReference>
<evidence type="ECO:0000313" key="3">
    <source>
        <dbReference type="EMBL" id="CAF9932036.1"/>
    </source>
</evidence>
<name>A0A8H3FTM8_9LECA</name>
<organism evidence="3 4">
    <name type="scientific">Heterodermia speciosa</name>
    <dbReference type="NCBI Taxonomy" id="116794"/>
    <lineage>
        <taxon>Eukaryota</taxon>
        <taxon>Fungi</taxon>
        <taxon>Dikarya</taxon>
        <taxon>Ascomycota</taxon>
        <taxon>Pezizomycotina</taxon>
        <taxon>Lecanoromycetes</taxon>
        <taxon>OSLEUM clade</taxon>
        <taxon>Lecanoromycetidae</taxon>
        <taxon>Caliciales</taxon>
        <taxon>Physciaceae</taxon>
        <taxon>Heterodermia</taxon>
    </lineage>
</organism>
<feature type="region of interest" description="Disordered" evidence="1">
    <location>
        <begin position="687"/>
        <end position="738"/>
    </location>
</feature>
<feature type="compositionally biased region" description="Polar residues" evidence="1">
    <location>
        <begin position="709"/>
        <end position="726"/>
    </location>
</feature>
<feature type="compositionally biased region" description="Low complexity" evidence="1">
    <location>
        <begin position="692"/>
        <end position="708"/>
    </location>
</feature>
<evidence type="ECO:0000259" key="2">
    <source>
        <dbReference type="PROSITE" id="PS50011"/>
    </source>
</evidence>
<dbReference type="InterPro" id="IPR008271">
    <property type="entry name" value="Ser/Thr_kinase_AS"/>
</dbReference>
<dbReference type="GO" id="GO:0005524">
    <property type="term" value="F:ATP binding"/>
    <property type="evidence" value="ECO:0007669"/>
    <property type="project" value="InterPro"/>
</dbReference>
<comment type="caution">
    <text evidence="3">The sequence shown here is derived from an EMBL/GenBank/DDBJ whole genome shotgun (WGS) entry which is preliminary data.</text>
</comment>
<dbReference type="EMBL" id="CAJPDS010000061">
    <property type="protein sequence ID" value="CAF9932036.1"/>
    <property type="molecule type" value="Genomic_DNA"/>
</dbReference>
<proteinExistence type="predicted"/>
<dbReference type="CDD" id="cd00180">
    <property type="entry name" value="PKc"/>
    <property type="match status" value="1"/>
</dbReference>